<comment type="caution">
    <text evidence="1">The sequence shown here is derived from an EMBL/GenBank/DDBJ whole genome shotgun (WGS) entry which is preliminary data.</text>
</comment>
<reference evidence="1" key="1">
    <citation type="journal article" date="2020" name="J Insects Food Feed">
        <title>The yellow mealworm (Tenebrio molitor) genome: a resource for the emerging insects as food and feed industry.</title>
        <authorList>
            <person name="Eriksson T."/>
            <person name="Andere A."/>
            <person name="Kelstrup H."/>
            <person name="Emery V."/>
            <person name="Picard C."/>
        </authorList>
    </citation>
    <scope>NUCLEOTIDE SEQUENCE</scope>
    <source>
        <strain evidence="1">Stoneville</strain>
        <tissue evidence="1">Whole head</tissue>
    </source>
</reference>
<sequence>MCVCKELSGCKAKAPRSPFRRHTVSLVLVENSGDFDARSGANLDLSLQPVKPRLSRKIVSSARVNLNCYWAKFEELTTKPLIPCSALDNEINENLANEMRELGN</sequence>
<reference evidence="1" key="2">
    <citation type="submission" date="2021-08" db="EMBL/GenBank/DDBJ databases">
        <authorList>
            <person name="Eriksson T."/>
        </authorList>
    </citation>
    <scope>NUCLEOTIDE SEQUENCE</scope>
    <source>
        <strain evidence="1">Stoneville</strain>
        <tissue evidence="1">Whole head</tissue>
    </source>
</reference>
<evidence type="ECO:0000313" key="2">
    <source>
        <dbReference type="Proteomes" id="UP000719412"/>
    </source>
</evidence>
<organism evidence="1 2">
    <name type="scientific">Tenebrio molitor</name>
    <name type="common">Yellow mealworm beetle</name>
    <dbReference type="NCBI Taxonomy" id="7067"/>
    <lineage>
        <taxon>Eukaryota</taxon>
        <taxon>Metazoa</taxon>
        <taxon>Ecdysozoa</taxon>
        <taxon>Arthropoda</taxon>
        <taxon>Hexapoda</taxon>
        <taxon>Insecta</taxon>
        <taxon>Pterygota</taxon>
        <taxon>Neoptera</taxon>
        <taxon>Endopterygota</taxon>
        <taxon>Coleoptera</taxon>
        <taxon>Polyphaga</taxon>
        <taxon>Cucujiformia</taxon>
        <taxon>Tenebrionidae</taxon>
        <taxon>Tenebrio</taxon>
    </lineage>
</organism>
<proteinExistence type="predicted"/>
<name>A0A8J6HTR3_TENMO</name>
<gene>
    <name evidence="1" type="ORF">GEV33_003015</name>
</gene>
<dbReference type="Proteomes" id="UP000719412">
    <property type="component" value="Unassembled WGS sequence"/>
</dbReference>
<dbReference type="EMBL" id="JABDTM020013727">
    <property type="protein sequence ID" value="KAH0819776.1"/>
    <property type="molecule type" value="Genomic_DNA"/>
</dbReference>
<accession>A0A8J6HTR3</accession>
<dbReference type="AlphaFoldDB" id="A0A8J6HTR3"/>
<protein>
    <submittedName>
        <fullName evidence="1">Uncharacterized protein</fullName>
    </submittedName>
</protein>
<evidence type="ECO:0000313" key="1">
    <source>
        <dbReference type="EMBL" id="KAH0819776.1"/>
    </source>
</evidence>
<keyword evidence="2" id="KW-1185">Reference proteome</keyword>